<dbReference type="GO" id="GO:0008270">
    <property type="term" value="F:zinc ion binding"/>
    <property type="evidence" value="ECO:0007669"/>
    <property type="project" value="UniProtKB-KW"/>
</dbReference>
<keyword evidence="3" id="KW-0479">Metal-binding</keyword>
<evidence type="ECO:0000256" key="8">
    <source>
        <dbReference type="PROSITE-ProRule" id="PRU00175"/>
    </source>
</evidence>
<dbReference type="Gene3D" id="3.30.40.10">
    <property type="entry name" value="Zinc/RING finger domain, C3HC4 (zinc finger)"/>
    <property type="match status" value="1"/>
</dbReference>
<dbReference type="AlphaFoldDB" id="A0A7J6Q8H1"/>
<dbReference type="Pfam" id="PF01490">
    <property type="entry name" value="Aa_trans"/>
    <property type="match status" value="1"/>
</dbReference>
<comment type="caution">
    <text evidence="11">The sequence shown here is derived from an EMBL/GenBank/DDBJ whole genome shotgun (WGS) entry which is preliminary data.</text>
</comment>
<dbReference type="InterPro" id="IPR001841">
    <property type="entry name" value="Znf_RING"/>
</dbReference>
<evidence type="ECO:0000256" key="6">
    <source>
        <dbReference type="ARBA" id="ARBA00022989"/>
    </source>
</evidence>
<evidence type="ECO:0000256" key="1">
    <source>
        <dbReference type="ARBA" id="ARBA00004141"/>
    </source>
</evidence>
<dbReference type="PANTHER" id="PTHR22950">
    <property type="entry name" value="AMINO ACID TRANSPORTER"/>
    <property type="match status" value="1"/>
</dbReference>
<keyword evidence="4 8" id="KW-0863">Zinc-finger</keyword>
<dbReference type="Pfam" id="PF13639">
    <property type="entry name" value="zf-RING_2"/>
    <property type="match status" value="1"/>
</dbReference>
<dbReference type="SMART" id="SM00184">
    <property type="entry name" value="RING"/>
    <property type="match status" value="1"/>
</dbReference>
<keyword evidence="7 9" id="KW-0472">Membrane</keyword>
<evidence type="ECO:0000259" key="10">
    <source>
        <dbReference type="PROSITE" id="PS50089"/>
    </source>
</evidence>
<dbReference type="InterPro" id="IPR013083">
    <property type="entry name" value="Znf_RING/FYVE/PHD"/>
</dbReference>
<dbReference type="PROSITE" id="PS00518">
    <property type="entry name" value="ZF_RING_1"/>
    <property type="match status" value="1"/>
</dbReference>
<reference evidence="11 12" key="1">
    <citation type="submission" date="2020-04" db="EMBL/GenBank/DDBJ databases">
        <title>Perkinsus olseni comparative genomics.</title>
        <authorList>
            <person name="Bogema D.R."/>
        </authorList>
    </citation>
    <scope>NUCLEOTIDE SEQUENCE [LARGE SCALE GENOMIC DNA]</scope>
    <source>
        <strain evidence="11 12">ATCC PRA-207</strain>
    </source>
</reference>
<keyword evidence="5" id="KW-0862">Zinc</keyword>
<feature type="transmembrane region" description="Helical" evidence="9">
    <location>
        <begin position="74"/>
        <end position="94"/>
    </location>
</feature>
<feature type="domain" description="RING-type" evidence="10">
    <location>
        <begin position="423"/>
        <end position="467"/>
    </location>
</feature>
<proteinExistence type="predicted"/>
<feature type="transmembrane region" description="Helical" evidence="9">
    <location>
        <begin position="135"/>
        <end position="156"/>
    </location>
</feature>
<evidence type="ECO:0000313" key="11">
    <source>
        <dbReference type="EMBL" id="KAF4703986.1"/>
    </source>
</evidence>
<evidence type="ECO:0000256" key="9">
    <source>
        <dbReference type="SAM" id="Phobius"/>
    </source>
</evidence>
<keyword evidence="12" id="KW-1185">Reference proteome</keyword>
<comment type="subcellular location">
    <subcellularLocation>
        <location evidence="1">Membrane</location>
        <topology evidence="1">Multi-pass membrane protein</topology>
    </subcellularLocation>
</comment>
<feature type="transmembrane region" description="Helical" evidence="9">
    <location>
        <begin position="100"/>
        <end position="123"/>
    </location>
</feature>
<dbReference type="InterPro" id="IPR013057">
    <property type="entry name" value="AA_transpt_TM"/>
</dbReference>
<dbReference type="InterPro" id="IPR017907">
    <property type="entry name" value="Znf_RING_CS"/>
</dbReference>
<keyword evidence="6 9" id="KW-1133">Transmembrane helix</keyword>
<organism evidence="11 12">
    <name type="scientific">Perkinsus olseni</name>
    <name type="common">Perkinsus atlanticus</name>
    <dbReference type="NCBI Taxonomy" id="32597"/>
    <lineage>
        <taxon>Eukaryota</taxon>
        <taxon>Sar</taxon>
        <taxon>Alveolata</taxon>
        <taxon>Perkinsozoa</taxon>
        <taxon>Perkinsea</taxon>
        <taxon>Perkinsida</taxon>
        <taxon>Perkinsidae</taxon>
        <taxon>Perkinsus</taxon>
    </lineage>
</organism>
<accession>A0A7J6Q8H1</accession>
<dbReference type="EMBL" id="JABANO010035133">
    <property type="protein sequence ID" value="KAF4703986.1"/>
    <property type="molecule type" value="Genomic_DNA"/>
</dbReference>
<evidence type="ECO:0000256" key="3">
    <source>
        <dbReference type="ARBA" id="ARBA00022723"/>
    </source>
</evidence>
<protein>
    <recommendedName>
        <fullName evidence="10">RING-type domain-containing protein</fullName>
    </recommendedName>
</protein>
<name>A0A7J6Q8H1_PEROL</name>
<dbReference type="GO" id="GO:0015179">
    <property type="term" value="F:L-amino acid transmembrane transporter activity"/>
    <property type="evidence" value="ECO:0007669"/>
    <property type="project" value="TreeGrafter"/>
</dbReference>
<evidence type="ECO:0000256" key="4">
    <source>
        <dbReference type="ARBA" id="ARBA00022771"/>
    </source>
</evidence>
<evidence type="ECO:0000313" key="12">
    <source>
        <dbReference type="Proteomes" id="UP000553632"/>
    </source>
</evidence>
<sequence length="474" mass="52309">MILPYMTYGEDVGANFLTSMPVSDVPIKIAYVAAALSVSFSLPLTIHPSRRSVELLIYHGKPPTCDKAESRLRFITTTVMLLCVVLLSFVVTSLGTVFEFVGLICGNLLCFVMPSYLYCKVFYSDRHTIAGWKRWCQFFFCCIVGVSCLKFIRFSFPSTLVMASSALKQQSRSLVLLEELKNRQVAEGQLSSLLQDCMPARRVTVRAGSRRQVQFRQVSPAVVGLIATMVLYLAAARRGYMIGEEYSETLSLKKRNGRLSSLGARDRMKQLTLQVVLPFFTTRPKIARSFLDFVFSGTYSKIGGVEKFAGRLGSLAPLVFKLNLACFYAGGGGRRYLSDQVLGISRISLSSSAADGNADGGIFYPSLALITIATVVLEAYGEWWKGRKLGNVDTGVSSTSNEEWEESLDAGGEFDLQYDKLTCLICYSGMQSPAALVCGHMFCWRCATEWLEERSSSLEGSRGCPLCAQRLIGP</sequence>
<evidence type="ECO:0000256" key="2">
    <source>
        <dbReference type="ARBA" id="ARBA00022692"/>
    </source>
</evidence>
<dbReference type="PROSITE" id="PS50089">
    <property type="entry name" value="ZF_RING_2"/>
    <property type="match status" value="1"/>
</dbReference>
<dbReference type="Proteomes" id="UP000553632">
    <property type="component" value="Unassembled WGS sequence"/>
</dbReference>
<evidence type="ECO:0000256" key="5">
    <source>
        <dbReference type="ARBA" id="ARBA00022833"/>
    </source>
</evidence>
<gene>
    <name evidence="11" type="ORF">FOZ63_022483</name>
</gene>
<keyword evidence="2 9" id="KW-0812">Transmembrane</keyword>
<dbReference type="SUPFAM" id="SSF57850">
    <property type="entry name" value="RING/U-box"/>
    <property type="match status" value="1"/>
</dbReference>
<evidence type="ECO:0000256" key="7">
    <source>
        <dbReference type="ARBA" id="ARBA00023136"/>
    </source>
</evidence>
<dbReference type="GO" id="GO:0016020">
    <property type="term" value="C:membrane"/>
    <property type="evidence" value="ECO:0007669"/>
    <property type="project" value="UniProtKB-SubCell"/>
</dbReference>